<dbReference type="GO" id="GO:0055085">
    <property type="term" value="P:transmembrane transport"/>
    <property type="evidence" value="ECO:0007669"/>
    <property type="project" value="InterPro"/>
</dbReference>
<feature type="transmembrane region" description="Helical" evidence="7">
    <location>
        <begin position="264"/>
        <end position="285"/>
    </location>
</feature>
<dbReference type="AlphaFoldDB" id="A0A4U8Q491"/>
<protein>
    <submittedName>
        <fullName evidence="9">L-arabinose transport system permease protein AraP</fullName>
    </submittedName>
</protein>
<comment type="subcellular location">
    <subcellularLocation>
        <location evidence="1 7">Cell membrane</location>
        <topology evidence="1 7">Multi-pass membrane protein</topology>
    </subcellularLocation>
</comment>
<feature type="transmembrane region" description="Helical" evidence="7">
    <location>
        <begin position="169"/>
        <end position="187"/>
    </location>
</feature>
<keyword evidence="10" id="KW-1185">Reference proteome</keyword>
<feature type="domain" description="ABC transmembrane type-1" evidence="8">
    <location>
        <begin position="73"/>
        <end position="285"/>
    </location>
</feature>
<dbReference type="PANTHER" id="PTHR30193:SF37">
    <property type="entry name" value="INNER MEMBRANE ABC TRANSPORTER PERMEASE PROTEIN YCJO"/>
    <property type="match status" value="1"/>
</dbReference>
<dbReference type="InterPro" id="IPR051393">
    <property type="entry name" value="ABC_transporter_permease"/>
</dbReference>
<dbReference type="InterPro" id="IPR000515">
    <property type="entry name" value="MetI-like"/>
</dbReference>
<reference evidence="9 10" key="1">
    <citation type="journal article" date="2019" name="Anaerobe">
        <title>Detection of Robinsoniella peoriensis in multiple bone samples of a trauma patient.</title>
        <authorList>
            <person name="Schrottner P."/>
            <person name="Hartwich K."/>
            <person name="Bunk B."/>
            <person name="Schober I."/>
            <person name="Helbig S."/>
            <person name="Rudolph W.W."/>
            <person name="Gunzer F."/>
        </authorList>
    </citation>
    <scope>NUCLEOTIDE SEQUENCE [LARGE SCALE GENOMIC DNA]</scope>
    <source>
        <strain evidence="9 10">DSM 106044</strain>
    </source>
</reference>
<keyword evidence="5 7" id="KW-1133">Transmembrane helix</keyword>
<evidence type="ECO:0000256" key="5">
    <source>
        <dbReference type="ARBA" id="ARBA00022989"/>
    </source>
</evidence>
<evidence type="ECO:0000256" key="2">
    <source>
        <dbReference type="ARBA" id="ARBA00022448"/>
    </source>
</evidence>
<evidence type="ECO:0000313" key="10">
    <source>
        <dbReference type="Proteomes" id="UP000306509"/>
    </source>
</evidence>
<keyword evidence="4 7" id="KW-0812">Transmembrane</keyword>
<dbReference type="SUPFAM" id="SSF161098">
    <property type="entry name" value="MetI-like"/>
    <property type="match status" value="1"/>
</dbReference>
<sequence length="296" mass="33189">MKRKKSLQRSMYPRSMVLPAFVLYTVLFMVPTIVGIYFGFTNWNVYSSDIKFCGLDNFKFIFLDQPFKYVRPIMNTIVFALATSAFEVALGLGLAMLLNGKVFGRNVLRSVYFIPQAVSTIVIGIMFTTILSPTGLLNNFLDVIGLDMLQRKWLITLQTAMPSVIGVEVWRYFGLNMVIFLAGLQGIDKTYYEAARIDGANKWQLFKNITIPYIMPAVTINLVLNVVHGFRAFDIVYSLTNGGPGNATEVIATMVYREYSAGDYGLSSAMNVLLLIMTTVISYIVNKQSSKREVSA</sequence>
<evidence type="ECO:0000256" key="3">
    <source>
        <dbReference type="ARBA" id="ARBA00022475"/>
    </source>
</evidence>
<feature type="transmembrane region" description="Helical" evidence="7">
    <location>
        <begin position="21"/>
        <end position="40"/>
    </location>
</feature>
<comment type="similarity">
    <text evidence="7">Belongs to the binding-protein-dependent transport system permease family.</text>
</comment>
<dbReference type="PANTHER" id="PTHR30193">
    <property type="entry name" value="ABC TRANSPORTER PERMEASE PROTEIN"/>
    <property type="match status" value="1"/>
</dbReference>
<evidence type="ECO:0000256" key="7">
    <source>
        <dbReference type="RuleBase" id="RU363032"/>
    </source>
</evidence>
<keyword evidence="6 7" id="KW-0472">Membrane</keyword>
<accession>A0A4U8Q491</accession>
<evidence type="ECO:0000313" key="9">
    <source>
        <dbReference type="EMBL" id="TLC99619.1"/>
    </source>
</evidence>
<evidence type="ECO:0000256" key="4">
    <source>
        <dbReference type="ARBA" id="ARBA00022692"/>
    </source>
</evidence>
<dbReference type="Gene3D" id="1.10.3720.10">
    <property type="entry name" value="MetI-like"/>
    <property type="match status" value="1"/>
</dbReference>
<dbReference type="RefSeq" id="WP_027292114.1">
    <property type="nucleotide sequence ID" value="NZ_CABMJZ010000106.1"/>
</dbReference>
<keyword evidence="3" id="KW-1003">Cell membrane</keyword>
<comment type="caution">
    <text evidence="9">The sequence shown here is derived from an EMBL/GenBank/DDBJ whole genome shotgun (WGS) entry which is preliminary data.</text>
</comment>
<gene>
    <name evidence="9" type="primary">araP_17</name>
    <name evidence="9" type="ORF">DSM106044_03570</name>
</gene>
<dbReference type="Pfam" id="PF00528">
    <property type="entry name" value="BPD_transp_1"/>
    <property type="match status" value="1"/>
</dbReference>
<feature type="transmembrane region" description="Helical" evidence="7">
    <location>
        <begin position="77"/>
        <end position="98"/>
    </location>
</feature>
<feature type="transmembrane region" description="Helical" evidence="7">
    <location>
        <begin position="110"/>
        <end position="131"/>
    </location>
</feature>
<proteinExistence type="inferred from homology"/>
<evidence type="ECO:0000256" key="1">
    <source>
        <dbReference type="ARBA" id="ARBA00004651"/>
    </source>
</evidence>
<dbReference type="EMBL" id="QGQD01000068">
    <property type="protein sequence ID" value="TLC99619.1"/>
    <property type="molecule type" value="Genomic_DNA"/>
</dbReference>
<dbReference type="STRING" id="180332.GCA_000797495_01629"/>
<organism evidence="9 10">
    <name type="scientific">Robinsoniella peoriensis</name>
    <dbReference type="NCBI Taxonomy" id="180332"/>
    <lineage>
        <taxon>Bacteria</taxon>
        <taxon>Bacillati</taxon>
        <taxon>Bacillota</taxon>
        <taxon>Clostridia</taxon>
        <taxon>Lachnospirales</taxon>
        <taxon>Lachnospiraceae</taxon>
        <taxon>Robinsoniella</taxon>
    </lineage>
</organism>
<keyword evidence="2 7" id="KW-0813">Transport</keyword>
<name>A0A4U8Q491_9FIRM</name>
<evidence type="ECO:0000256" key="6">
    <source>
        <dbReference type="ARBA" id="ARBA00023136"/>
    </source>
</evidence>
<dbReference type="CDD" id="cd06261">
    <property type="entry name" value="TM_PBP2"/>
    <property type="match status" value="1"/>
</dbReference>
<dbReference type="PROSITE" id="PS50928">
    <property type="entry name" value="ABC_TM1"/>
    <property type="match status" value="1"/>
</dbReference>
<dbReference type="Proteomes" id="UP000306509">
    <property type="component" value="Unassembled WGS sequence"/>
</dbReference>
<dbReference type="InterPro" id="IPR035906">
    <property type="entry name" value="MetI-like_sf"/>
</dbReference>
<dbReference type="GO" id="GO:0005886">
    <property type="term" value="C:plasma membrane"/>
    <property type="evidence" value="ECO:0007669"/>
    <property type="project" value="UniProtKB-SubCell"/>
</dbReference>
<feature type="transmembrane region" description="Helical" evidence="7">
    <location>
        <begin position="208"/>
        <end position="230"/>
    </location>
</feature>
<evidence type="ECO:0000259" key="8">
    <source>
        <dbReference type="PROSITE" id="PS50928"/>
    </source>
</evidence>